<dbReference type="PROSITE" id="PS51667">
    <property type="entry name" value="WRC"/>
    <property type="match status" value="1"/>
</dbReference>
<dbReference type="Pfam" id="PF08879">
    <property type="entry name" value="WRC"/>
    <property type="match status" value="1"/>
</dbReference>
<evidence type="ECO:0000256" key="6">
    <source>
        <dbReference type="SAM" id="MobiDB-lite"/>
    </source>
</evidence>
<feature type="compositionally biased region" description="Basic residues" evidence="6">
    <location>
        <begin position="112"/>
        <end position="122"/>
    </location>
</feature>
<feature type="domain" description="QLQ" evidence="7">
    <location>
        <begin position="13"/>
        <end position="48"/>
    </location>
</feature>
<accession>A0A8B8NQD1</accession>
<evidence type="ECO:0000256" key="4">
    <source>
        <dbReference type="PROSITE-ProRule" id="PRU01002"/>
    </source>
</evidence>
<dbReference type="InterPro" id="IPR014978">
    <property type="entry name" value="Gln-Leu-Gln_QLQ"/>
</dbReference>
<keyword evidence="5" id="KW-0010">Activator</keyword>
<comment type="domain">
    <text evidence="5">The QLQ domain and WRC domain may be involved in protein-protein interaction and DNA-binding, respectively.</text>
</comment>
<feature type="region of interest" description="Disordered" evidence="6">
    <location>
        <begin position="149"/>
        <end position="186"/>
    </location>
</feature>
<dbReference type="InterPro" id="IPR014977">
    <property type="entry name" value="WRC_dom"/>
</dbReference>
<feature type="region of interest" description="Disordered" evidence="6">
    <location>
        <begin position="257"/>
        <end position="301"/>
    </location>
</feature>
<dbReference type="GO" id="GO:0005524">
    <property type="term" value="F:ATP binding"/>
    <property type="evidence" value="ECO:0007669"/>
    <property type="project" value="UniProtKB-UniRule"/>
</dbReference>
<evidence type="ECO:0000259" key="7">
    <source>
        <dbReference type="PROSITE" id="PS51666"/>
    </source>
</evidence>
<name>A0A8B8NQD1_9MYRT</name>
<dbReference type="Pfam" id="PF08880">
    <property type="entry name" value="QLQ"/>
    <property type="match status" value="1"/>
</dbReference>
<dbReference type="PANTHER" id="PTHR31602:SF60">
    <property type="entry name" value="GROWTH-REGULATING FACTOR 5"/>
    <property type="match status" value="1"/>
</dbReference>
<dbReference type="GO" id="GO:0005634">
    <property type="term" value="C:nucleus"/>
    <property type="evidence" value="ECO:0007669"/>
    <property type="project" value="UniProtKB-SubCell"/>
</dbReference>
<evidence type="ECO:0000313" key="10">
    <source>
        <dbReference type="RefSeq" id="XP_030524721.1"/>
    </source>
</evidence>
<keyword evidence="5" id="KW-0805">Transcription regulation</keyword>
<feature type="short sequence motif" description="Bipartite nuclear localization signal" evidence="4">
    <location>
        <begin position="87"/>
        <end position="97"/>
    </location>
</feature>
<comment type="subcellular location">
    <subcellularLocation>
        <location evidence="1 4 5">Nucleus</location>
    </subcellularLocation>
</comment>
<comment type="similarity">
    <text evidence="2 5">Belongs to the GRF family.</text>
</comment>
<dbReference type="GO" id="GO:0099402">
    <property type="term" value="P:plant organ development"/>
    <property type="evidence" value="ECO:0007669"/>
    <property type="project" value="UniProtKB-ARBA"/>
</dbReference>
<evidence type="ECO:0000256" key="5">
    <source>
        <dbReference type="RuleBase" id="RU367127"/>
    </source>
</evidence>
<reference evidence="10" key="2">
    <citation type="submission" date="2025-08" db="UniProtKB">
        <authorList>
            <consortium name="RefSeq"/>
        </authorList>
    </citation>
    <scope>IDENTIFICATION</scope>
    <source>
        <tissue evidence="10">Leaf</tissue>
    </source>
</reference>
<dbReference type="GO" id="GO:0006355">
    <property type="term" value="P:regulation of DNA-templated transcription"/>
    <property type="evidence" value="ECO:0007669"/>
    <property type="project" value="InterPro"/>
</dbReference>
<evidence type="ECO:0000256" key="3">
    <source>
        <dbReference type="ARBA" id="ARBA00023242"/>
    </source>
</evidence>
<dbReference type="Proteomes" id="UP000827889">
    <property type="component" value="Chromosome 2"/>
</dbReference>
<sequence>MSGSGRMTSRYYPFTEAQWQELETQALVYKYMVSGLQVPPELIFSVRRSLDSSSSSLSFGPFPPHQVGGWGEFQVGYGRKADPEPGRCRRTDGKKWRCSKEAYPDSKYCEKHMHRGKHRSRKHVEPQQPPPALSIGATACPPTSSCIVSASGEHEHHHPTLHPFMTAPSSSASSSSSSSSAWPSPDAGPFPHPYEASSHHLPHNYVMNLQSYSQSHKDGRYFMHGKLSEVDYERSFFPEASGAAQTNFSQAQDQYQGPIQFSSQPPDPREGRSFVLGPDYKSIKPEKEEQPHKPLHHFFGK</sequence>
<feature type="domain" description="WRC" evidence="8">
    <location>
        <begin position="82"/>
        <end position="126"/>
    </location>
</feature>
<keyword evidence="3 4" id="KW-0539">Nucleus</keyword>
<dbReference type="InterPro" id="IPR031137">
    <property type="entry name" value="GRF"/>
</dbReference>
<dbReference type="GO" id="GO:0006351">
    <property type="term" value="P:DNA-templated transcription"/>
    <property type="evidence" value="ECO:0007669"/>
    <property type="project" value="UniProtKB-UniRule"/>
</dbReference>
<keyword evidence="5" id="KW-0804">Transcription</keyword>
<dbReference type="PROSITE" id="PS51666">
    <property type="entry name" value="QLQ"/>
    <property type="match status" value="1"/>
</dbReference>
<dbReference type="SMART" id="SM00951">
    <property type="entry name" value="QLQ"/>
    <property type="match status" value="1"/>
</dbReference>
<evidence type="ECO:0000259" key="8">
    <source>
        <dbReference type="PROSITE" id="PS51667"/>
    </source>
</evidence>
<organism evidence="9 10">
    <name type="scientific">Rhodamnia argentea</name>
    <dbReference type="NCBI Taxonomy" id="178133"/>
    <lineage>
        <taxon>Eukaryota</taxon>
        <taxon>Viridiplantae</taxon>
        <taxon>Streptophyta</taxon>
        <taxon>Embryophyta</taxon>
        <taxon>Tracheophyta</taxon>
        <taxon>Spermatophyta</taxon>
        <taxon>Magnoliopsida</taxon>
        <taxon>eudicotyledons</taxon>
        <taxon>Gunneridae</taxon>
        <taxon>Pentapetalae</taxon>
        <taxon>rosids</taxon>
        <taxon>malvids</taxon>
        <taxon>Myrtales</taxon>
        <taxon>Myrtaceae</taxon>
        <taxon>Myrtoideae</taxon>
        <taxon>Myrteae</taxon>
        <taxon>Australasian group</taxon>
        <taxon>Rhodamnia</taxon>
    </lineage>
</organism>
<gene>
    <name evidence="10" type="primary">LOC115736945</name>
</gene>
<dbReference type="AlphaFoldDB" id="A0A8B8NQD1"/>
<comment type="function">
    <text evidence="5">Transcription activator.</text>
</comment>
<feature type="short sequence motif" description="Bipartite nuclear localization signal" evidence="4">
    <location>
        <begin position="115"/>
        <end position="122"/>
    </location>
</feature>
<feature type="compositionally biased region" description="Basic and acidic residues" evidence="6">
    <location>
        <begin position="281"/>
        <end position="292"/>
    </location>
</feature>
<dbReference type="PANTHER" id="PTHR31602">
    <property type="entry name" value="GROWTH-REGULATING FACTOR 5"/>
    <property type="match status" value="1"/>
</dbReference>
<protein>
    <recommendedName>
        <fullName evidence="5">Growth-regulating factor</fullName>
    </recommendedName>
</protein>
<dbReference type="RefSeq" id="XP_030524721.1">
    <property type="nucleotide sequence ID" value="XM_030668861.2"/>
</dbReference>
<reference evidence="9" key="1">
    <citation type="submission" date="2025-05" db="UniProtKB">
        <authorList>
            <consortium name="RefSeq"/>
        </authorList>
    </citation>
    <scope>NUCLEOTIDE SEQUENCE [LARGE SCALE GENOMIC DNA]</scope>
</reference>
<feature type="compositionally biased region" description="Low complexity" evidence="6">
    <location>
        <begin position="167"/>
        <end position="185"/>
    </location>
</feature>
<keyword evidence="9" id="KW-1185">Reference proteome</keyword>
<evidence type="ECO:0000256" key="1">
    <source>
        <dbReference type="ARBA" id="ARBA00004123"/>
    </source>
</evidence>
<dbReference type="KEGG" id="rarg:115736945"/>
<dbReference type="OrthoDB" id="1927209at2759"/>
<evidence type="ECO:0000256" key="2">
    <source>
        <dbReference type="ARBA" id="ARBA00008122"/>
    </source>
</evidence>
<dbReference type="GeneID" id="115736945"/>
<proteinExistence type="inferred from homology"/>
<feature type="region of interest" description="Disordered" evidence="6">
    <location>
        <begin position="110"/>
        <end position="137"/>
    </location>
</feature>
<evidence type="ECO:0000313" key="9">
    <source>
        <dbReference type="Proteomes" id="UP000827889"/>
    </source>
</evidence>